<accession>F2LT88</accession>
<dbReference type="KEGG" id="bgd:bgla_4p2750"/>
<name>F2LT88_BURGS</name>
<proteinExistence type="inferred from homology"/>
<dbReference type="InterPro" id="IPR051338">
    <property type="entry name" value="NodU/CmcH_Carbamoyltrnsfr"/>
</dbReference>
<dbReference type="InterPro" id="IPR003696">
    <property type="entry name" value="Carbtransf_dom"/>
</dbReference>
<dbReference type="PANTHER" id="PTHR34847">
    <property type="entry name" value="NODULATION PROTEIN U"/>
    <property type="match status" value="1"/>
</dbReference>
<geneLocation type="plasmid" evidence="4 5">
    <name>bgla_4p</name>
</geneLocation>
<dbReference type="HOGENOM" id="CLU_014411_2_2_4"/>
<comment type="similarity">
    <text evidence="1">Belongs to the NodU/CmcH family.</text>
</comment>
<feature type="domain" description="Carbamoyltransferase C-terminal" evidence="3">
    <location>
        <begin position="354"/>
        <end position="515"/>
    </location>
</feature>
<organism evidence="4 5">
    <name type="scientific">Burkholderia gladioli (strain BSR3)</name>
    <dbReference type="NCBI Taxonomy" id="999541"/>
    <lineage>
        <taxon>Bacteria</taxon>
        <taxon>Pseudomonadati</taxon>
        <taxon>Pseudomonadota</taxon>
        <taxon>Betaproteobacteria</taxon>
        <taxon>Burkholderiales</taxon>
        <taxon>Burkholderiaceae</taxon>
        <taxon>Burkholderia</taxon>
    </lineage>
</organism>
<evidence type="ECO:0000256" key="1">
    <source>
        <dbReference type="ARBA" id="ARBA00006129"/>
    </source>
</evidence>
<dbReference type="PANTHER" id="PTHR34847:SF1">
    <property type="entry name" value="NODULATION PROTEIN U"/>
    <property type="match status" value="1"/>
</dbReference>
<reference evidence="4 5" key="1">
    <citation type="journal article" date="2011" name="J. Bacteriol.">
        <title>Complete genome sequence of Burkholderia gladioli BSR3.</title>
        <authorList>
            <person name="Seo Y.S."/>
            <person name="Lim J."/>
            <person name="Choi B.S."/>
            <person name="Kim H."/>
            <person name="Goo E."/>
            <person name="Lee B."/>
            <person name="Lim J.S."/>
            <person name="Choi I.Y."/>
            <person name="Moon J.S."/>
            <person name="Kim J."/>
            <person name="Hwang I."/>
        </authorList>
    </citation>
    <scope>NUCLEOTIDE SEQUENCE [LARGE SCALE GENOMIC DNA]</scope>
    <source>
        <strain evidence="5">BSR3</strain>
    </source>
</reference>
<evidence type="ECO:0000313" key="5">
    <source>
        <dbReference type="Proteomes" id="UP000008316"/>
    </source>
</evidence>
<keyword evidence="5" id="KW-1185">Reference proteome</keyword>
<keyword evidence="4" id="KW-0614">Plasmid</keyword>
<evidence type="ECO:0000259" key="2">
    <source>
        <dbReference type="Pfam" id="PF02543"/>
    </source>
</evidence>
<feature type="domain" description="Carbamoyltransferase" evidence="2">
    <location>
        <begin position="91"/>
        <end position="310"/>
    </location>
</feature>
<dbReference type="InterPro" id="IPR031730">
    <property type="entry name" value="Carbam_trans_C"/>
</dbReference>
<sequence>MKILSLKPGHDGHVAYIKDESLVFSIEAEKDSWPRYASISPSLHLRSMGYVDEIPDVVAISGWVKGFHSISPAVEGGYFGHGENTVVDRAEKVFGKEVRFFSSSHERSHVLCAYGLSPFAQGKPCYALTWEGNIGAFYYVDSHVNVTKVGDVLEDPGNKYAFLYALADPEFPLVTGQFRFEDAGKLMALVSYGEAGPTSPDEQAIIDFILAQKSILLTVNKRDLMHSPFFNIGVESQAFKNLARKFSDQLFGRFHAFAREHLRDGLPLLISGGCGLNCDWNTLWRDCGLFEDVFIPPCTNDSGSAIGTAIDALRHYTGKAKIDWSVYAGEEFVMDGALPHAVRAEPLDMKRLAAFIGQGNVVAWVQGRYEIGPRALGNRSLLAAPFTREIHTRLNDIKQREGFRPIAPICMLEEVPNHFDCDKPSQFMLHFQKLKTDALPAITHVDGSARLQSVTAEQNPMMYMLLSEFRQQTGYGVMCNTSLNFKGTGFINRMSDLAQYAIDHKLDGFVVNDQFYDCREAVANTHRSKAV</sequence>
<gene>
    <name evidence="4" type="ordered locus">bgla_4p2750</name>
</gene>
<evidence type="ECO:0000313" key="4">
    <source>
        <dbReference type="EMBL" id="AEA66034.1"/>
    </source>
</evidence>
<dbReference type="Pfam" id="PF16861">
    <property type="entry name" value="Carbam_trans_C"/>
    <property type="match status" value="1"/>
</dbReference>
<dbReference type="Pfam" id="PF02543">
    <property type="entry name" value="Carbam_trans_N"/>
    <property type="match status" value="1"/>
</dbReference>
<keyword evidence="4" id="KW-0808">Transferase</keyword>
<dbReference type="Proteomes" id="UP000008316">
    <property type="component" value="Plasmid bgla_4p"/>
</dbReference>
<dbReference type="Gene3D" id="3.90.870.20">
    <property type="entry name" value="Carbamoyltransferase, C-terminal domain"/>
    <property type="match status" value="1"/>
</dbReference>
<dbReference type="EMBL" id="CP002604">
    <property type="protein sequence ID" value="AEA66034.1"/>
    <property type="molecule type" value="Genomic_DNA"/>
</dbReference>
<dbReference type="RefSeq" id="WP_013700204.1">
    <property type="nucleotide sequence ID" value="NC_015383.1"/>
</dbReference>
<dbReference type="Gene3D" id="3.30.420.40">
    <property type="match status" value="1"/>
</dbReference>
<evidence type="ECO:0000259" key="3">
    <source>
        <dbReference type="Pfam" id="PF16861"/>
    </source>
</evidence>
<dbReference type="AlphaFoldDB" id="F2LT88"/>
<dbReference type="GO" id="GO:0016740">
    <property type="term" value="F:transferase activity"/>
    <property type="evidence" value="ECO:0007669"/>
    <property type="project" value="UniProtKB-KW"/>
</dbReference>
<dbReference type="InterPro" id="IPR038152">
    <property type="entry name" value="Carbam_trans_C_sf"/>
</dbReference>
<dbReference type="CDD" id="cd24102">
    <property type="entry name" value="ASKHA_NBD_CmcH_N"/>
    <property type="match status" value="1"/>
</dbReference>
<protein>
    <submittedName>
        <fullName evidence="4">3'-hydroxymethylcephem-o-carbamoyltransferase protein</fullName>
    </submittedName>
</protein>